<gene>
    <name evidence="2" type="ORF">PGLA2088_LOCUS17662</name>
</gene>
<accession>A0A813J912</accession>
<organism evidence="2 3">
    <name type="scientific">Polarella glacialis</name>
    <name type="common">Dinoflagellate</name>
    <dbReference type="NCBI Taxonomy" id="89957"/>
    <lineage>
        <taxon>Eukaryota</taxon>
        <taxon>Sar</taxon>
        <taxon>Alveolata</taxon>
        <taxon>Dinophyceae</taxon>
        <taxon>Suessiales</taxon>
        <taxon>Suessiaceae</taxon>
        <taxon>Polarella</taxon>
    </lineage>
</organism>
<protein>
    <submittedName>
        <fullName evidence="2">Uncharacterized protein</fullName>
    </submittedName>
</protein>
<name>A0A813J912_POLGL</name>
<dbReference type="EMBL" id="CAJNNW010023823">
    <property type="protein sequence ID" value="CAE8671183.1"/>
    <property type="molecule type" value="Genomic_DNA"/>
</dbReference>
<feature type="non-terminal residue" evidence="2">
    <location>
        <position position="1"/>
    </location>
</feature>
<evidence type="ECO:0000313" key="3">
    <source>
        <dbReference type="Proteomes" id="UP000626109"/>
    </source>
</evidence>
<dbReference type="AlphaFoldDB" id="A0A813J912"/>
<reference evidence="2" key="1">
    <citation type="submission" date="2021-02" db="EMBL/GenBank/DDBJ databases">
        <authorList>
            <person name="Dougan E. K."/>
            <person name="Rhodes N."/>
            <person name="Thang M."/>
            <person name="Chan C."/>
        </authorList>
    </citation>
    <scope>NUCLEOTIDE SEQUENCE</scope>
</reference>
<evidence type="ECO:0000313" key="2">
    <source>
        <dbReference type="EMBL" id="CAE8671183.1"/>
    </source>
</evidence>
<proteinExistence type="predicted"/>
<feature type="region of interest" description="Disordered" evidence="1">
    <location>
        <begin position="1"/>
        <end position="93"/>
    </location>
</feature>
<comment type="caution">
    <text evidence="2">The sequence shown here is derived from an EMBL/GenBank/DDBJ whole genome shotgun (WGS) entry which is preliminary data.</text>
</comment>
<sequence>MAASPWTPPALRRFPAPPKRAQNQAPGAAKSASREKGAAKGHQNILKSARAQNQAPGAAKSASREKGAAKGHQNILNSARAQNQAPGAAKSAS</sequence>
<evidence type="ECO:0000256" key="1">
    <source>
        <dbReference type="SAM" id="MobiDB-lite"/>
    </source>
</evidence>
<feature type="compositionally biased region" description="Polar residues" evidence="1">
    <location>
        <begin position="74"/>
        <end position="85"/>
    </location>
</feature>
<dbReference type="Proteomes" id="UP000626109">
    <property type="component" value="Unassembled WGS sequence"/>
</dbReference>